<geneLocation type="plasmid" evidence="4 5">
    <name>pBb323S2d</name>
</geneLocation>
<evidence type="ECO:0000313" key="4">
    <source>
        <dbReference type="EMBL" id="UGX89445.1"/>
    </source>
</evidence>
<name>A0A7Z0TS68_9BRAD</name>
<dbReference type="EMBL" id="CP088277">
    <property type="protein sequence ID" value="UGX89445.1"/>
    <property type="molecule type" value="Genomic_DNA"/>
</dbReference>
<evidence type="ECO:0000259" key="2">
    <source>
        <dbReference type="Pfam" id="PF20697"/>
    </source>
</evidence>
<feature type="domain" description="Pol beta superfamily nucleotidyltransferase in conflict systems" evidence="2">
    <location>
        <begin position="1"/>
        <end position="80"/>
    </location>
</feature>
<reference evidence="4 5" key="1">
    <citation type="journal article" date="2017" name="Syst. Appl. Microbiol.">
        <title>Soybeans inoculated with root zone soils of Canadian native legumes harbour diverse and novel Bradyrhizobium spp. that possess agricultural potential.</title>
        <authorList>
            <person name="Bromfield E.S.P."/>
            <person name="Cloutier S."/>
            <person name="Tambong J.T."/>
            <person name="Tran Thi T.V."/>
        </authorList>
    </citation>
    <scope>NUCLEOTIDE SEQUENCE [LARGE SCALE GENOMIC DNA]</scope>
    <source>
        <strain evidence="4 5">323S2</strain>
    </source>
</reference>
<feature type="region of interest" description="Disordered" evidence="1">
    <location>
        <begin position="1"/>
        <end position="22"/>
    </location>
</feature>
<gene>
    <name evidence="4" type="ORF">G6321_00000565</name>
    <name evidence="3" type="ORF">G6321_50100</name>
</gene>
<evidence type="ECO:0000313" key="3">
    <source>
        <dbReference type="EMBL" id="NYY96273.1"/>
    </source>
</evidence>
<dbReference type="EMBL" id="JACBFH010000002">
    <property type="protein sequence ID" value="NYY96273.1"/>
    <property type="molecule type" value="Genomic_DNA"/>
</dbReference>
<dbReference type="InterPro" id="IPR049153">
    <property type="entry name" value="NTase-conflict"/>
</dbReference>
<protein>
    <recommendedName>
        <fullName evidence="2">Pol beta superfamily nucleotidyltransferase in conflict systems domain-containing protein</fullName>
    </recommendedName>
</protein>
<reference evidence="3" key="2">
    <citation type="submission" date="2020-06" db="EMBL/GenBank/DDBJ databases">
        <title>Whole Genome Sequence of Bradyrhizobium sp. Strain 323S2.</title>
        <authorList>
            <person name="Bromfield E.S.P."/>
        </authorList>
    </citation>
    <scope>NUCLEOTIDE SEQUENCE [LARGE SCALE GENOMIC DNA]</scope>
    <source>
        <strain evidence="3">323S2</strain>
    </source>
</reference>
<evidence type="ECO:0000256" key="1">
    <source>
        <dbReference type="SAM" id="MobiDB-lite"/>
    </source>
</evidence>
<dbReference type="AlphaFoldDB" id="A0A7Z0TS68"/>
<proteinExistence type="predicted"/>
<dbReference type="Pfam" id="PF20697">
    <property type="entry name" value="NTase-conflict"/>
    <property type="match status" value="1"/>
</dbReference>
<dbReference type="Proteomes" id="UP000564836">
    <property type="component" value="Plasmid pBb323S2d"/>
</dbReference>
<dbReference type="RefSeq" id="WP_157790569.1">
    <property type="nucleotide sequence ID" value="NZ_CP049701.1"/>
</dbReference>
<organism evidence="3">
    <name type="scientific">Bradyrhizobium barranii subsp. barranii</name>
    <dbReference type="NCBI Taxonomy" id="2823807"/>
    <lineage>
        <taxon>Bacteria</taxon>
        <taxon>Pseudomonadati</taxon>
        <taxon>Pseudomonadota</taxon>
        <taxon>Alphaproteobacteria</taxon>
        <taxon>Hyphomicrobiales</taxon>
        <taxon>Nitrobacteraceae</taxon>
        <taxon>Bradyrhizobium</taxon>
        <taxon>Bradyrhizobium barranii</taxon>
    </lineage>
</organism>
<sequence length="268" mass="30624">MRHAAMAAHSDDRNADPGAEYDTQEGLDFLTHELYRQRGAASAYRDLHHWLSVRRGARGTVGPLVAGDQLLFAEIIYDAARARFSKPDEQPPSLRGKHSTVWFSERFAQAFPGVRGVQWFDEPELVRTRLLRLLEPPLEYSDAQPVWWFRGPSNLPIRSFEHVRDRLYQMDESELLIRRIAAVKPGPYYCDFVYVELDPMEPIGIYSQTADRIAEESSGEGHFGYYWEEYGLVDGKHVITRSQYDDGAAEIEGSLKMCVAERSFACGM</sequence>
<evidence type="ECO:0000313" key="5">
    <source>
        <dbReference type="Proteomes" id="UP000564836"/>
    </source>
</evidence>
<reference evidence="4 5" key="3">
    <citation type="journal article" date="2022" name="Int. J. Syst. Evol. Microbiol.">
        <title>Strains of Bradyrhizobium barranii sp. nov. associated with legumes native to Canada are symbionts of soybeans and belong to different subspecies (subsp. barranii subsp. nov. and subsp. apii subsp. nov.) and symbiovars (sv. glycinearum and sv. septentrionale).</title>
        <authorList>
            <person name="Bromfield E.S.P."/>
            <person name="Cloutier S."/>
            <person name="Wasai-Hara S."/>
            <person name="Minamisawa K."/>
        </authorList>
    </citation>
    <scope>NUCLEOTIDE SEQUENCE [LARGE SCALE GENOMIC DNA]</scope>
    <source>
        <strain evidence="4 5">323S2</strain>
        <plasmid evidence="5">pBb323S2d</plasmid>
    </source>
</reference>
<accession>A0A7Z0TS68</accession>
<keyword evidence="4" id="KW-0614">Plasmid</keyword>